<dbReference type="InterPro" id="IPR003593">
    <property type="entry name" value="AAA+_ATPase"/>
</dbReference>
<dbReference type="Pfam" id="PF00158">
    <property type="entry name" value="Sigma54_activat"/>
    <property type="match status" value="1"/>
</dbReference>
<dbReference type="Gene3D" id="3.40.50.2300">
    <property type="match status" value="1"/>
</dbReference>
<dbReference type="SMART" id="SM00448">
    <property type="entry name" value="REC"/>
    <property type="match status" value="1"/>
</dbReference>
<dbReference type="Gene3D" id="1.10.8.60">
    <property type="match status" value="1"/>
</dbReference>
<evidence type="ECO:0000313" key="10">
    <source>
        <dbReference type="Proteomes" id="UP001575105"/>
    </source>
</evidence>
<accession>A0ABV4U3G0</accession>
<sequence length="470" mass="53071">MHKAKVFIVDDEPGMLEVCADTLAKLDDVEVAVESNGNQAVKRLTGEESWDLLITDIRMPDIHGVDLLRIARRHDPNLVVLMLTAFPTVETAVESMKLGAADYLTKPFLPDDLRATVRRLLEQRRLREENNLLQRQVERSNRFGDMIGCSEPMRRVFDTVQRVAPNDVDVLILGETGTGKELVARSIHQQSGRKDNRFVPVDCGAIPEALLESEFFGHERGAFSGADTRSLGLMEFADGGTFFLDEIGQLPINLQAKLLRALQERRIRRVGGTQEIELDVRVIAATSLNLEQEIAEQRFRADLFYRINVARIDLPPLRDRAEDIALLARHFVQRHAGEMGHKQINITPEALEVLCSYRWPGNVRELQNAIRRALAMTRDSELRPDDLPTELVIAAGDVGCGKDHGLFELRDQHVTDFERQYLAQLMQRHQGDVVAAVGEAKVPRGTLYRLLKKHDLNPADFRFDDAGQQI</sequence>
<dbReference type="InterPro" id="IPR025943">
    <property type="entry name" value="Sigma_54_int_dom_ATP-bd_2"/>
</dbReference>
<dbReference type="InterPro" id="IPR027417">
    <property type="entry name" value="P-loop_NTPase"/>
</dbReference>
<evidence type="ECO:0000259" key="8">
    <source>
        <dbReference type="PROSITE" id="PS50110"/>
    </source>
</evidence>
<gene>
    <name evidence="9" type="ORF">ACERK3_07440</name>
</gene>
<dbReference type="SUPFAM" id="SSF46689">
    <property type="entry name" value="Homeodomain-like"/>
    <property type="match status" value="1"/>
</dbReference>
<keyword evidence="4" id="KW-0238">DNA-binding</keyword>
<dbReference type="InterPro" id="IPR009057">
    <property type="entry name" value="Homeodomain-like_sf"/>
</dbReference>
<dbReference type="InterPro" id="IPR011006">
    <property type="entry name" value="CheY-like_superfamily"/>
</dbReference>
<dbReference type="Gene3D" id="1.10.10.60">
    <property type="entry name" value="Homeodomain-like"/>
    <property type="match status" value="1"/>
</dbReference>
<keyword evidence="10" id="KW-1185">Reference proteome</keyword>
<feature type="domain" description="Sigma-54 factor interaction" evidence="7">
    <location>
        <begin position="146"/>
        <end position="375"/>
    </location>
</feature>
<reference evidence="9 10" key="1">
    <citation type="submission" date="2024-08" db="EMBL/GenBank/DDBJ databases">
        <title>Whole-genome sequencing of halo(alkali)philic microorganisms from hypersaline lakes.</title>
        <authorList>
            <person name="Sorokin D.Y."/>
            <person name="Merkel A.Y."/>
            <person name="Messina E."/>
            <person name="Yakimov M."/>
        </authorList>
    </citation>
    <scope>NUCLEOTIDE SEQUENCE [LARGE SCALE GENOMIC DNA]</scope>
    <source>
        <strain evidence="9 10">AB-hyl4</strain>
    </source>
</reference>
<keyword evidence="2" id="KW-0067">ATP-binding</keyword>
<dbReference type="Gene3D" id="3.40.50.300">
    <property type="entry name" value="P-loop containing nucleotide triphosphate hydrolases"/>
    <property type="match status" value="1"/>
</dbReference>
<dbReference type="SUPFAM" id="SSF52540">
    <property type="entry name" value="P-loop containing nucleoside triphosphate hydrolases"/>
    <property type="match status" value="1"/>
</dbReference>
<dbReference type="PANTHER" id="PTHR32071">
    <property type="entry name" value="TRANSCRIPTIONAL REGULATORY PROTEIN"/>
    <property type="match status" value="1"/>
</dbReference>
<name>A0ABV4U3G0_9BACT</name>
<dbReference type="PROSITE" id="PS00688">
    <property type="entry name" value="SIGMA54_INTERACT_3"/>
    <property type="match status" value="1"/>
</dbReference>
<dbReference type="PROSITE" id="PS50045">
    <property type="entry name" value="SIGMA54_INTERACT_4"/>
    <property type="match status" value="1"/>
</dbReference>
<dbReference type="PROSITE" id="PS50110">
    <property type="entry name" value="RESPONSE_REGULATORY"/>
    <property type="match status" value="1"/>
</dbReference>
<evidence type="ECO:0000259" key="7">
    <source>
        <dbReference type="PROSITE" id="PS50045"/>
    </source>
</evidence>
<keyword evidence="6" id="KW-0597">Phosphoprotein</keyword>
<dbReference type="RefSeq" id="WP_425345057.1">
    <property type="nucleotide sequence ID" value="NZ_JBGUBD010000004.1"/>
</dbReference>
<organism evidence="9 10">
    <name type="scientific">Natronomicrosphaera hydrolytica</name>
    <dbReference type="NCBI Taxonomy" id="3242702"/>
    <lineage>
        <taxon>Bacteria</taxon>
        <taxon>Pseudomonadati</taxon>
        <taxon>Planctomycetota</taxon>
        <taxon>Phycisphaerae</taxon>
        <taxon>Phycisphaerales</taxon>
        <taxon>Phycisphaeraceae</taxon>
        <taxon>Natronomicrosphaera</taxon>
    </lineage>
</organism>
<dbReference type="InterPro" id="IPR002078">
    <property type="entry name" value="Sigma_54_int"/>
</dbReference>
<feature type="domain" description="Response regulatory" evidence="8">
    <location>
        <begin position="5"/>
        <end position="121"/>
    </location>
</feature>
<dbReference type="PROSITE" id="PS00676">
    <property type="entry name" value="SIGMA54_INTERACT_2"/>
    <property type="match status" value="1"/>
</dbReference>
<dbReference type="InterPro" id="IPR058031">
    <property type="entry name" value="AAA_lid_NorR"/>
</dbReference>
<dbReference type="PROSITE" id="PS00675">
    <property type="entry name" value="SIGMA54_INTERACT_1"/>
    <property type="match status" value="1"/>
</dbReference>
<evidence type="ECO:0000256" key="6">
    <source>
        <dbReference type="PROSITE-ProRule" id="PRU00169"/>
    </source>
</evidence>
<evidence type="ECO:0000256" key="4">
    <source>
        <dbReference type="ARBA" id="ARBA00023125"/>
    </source>
</evidence>
<dbReference type="Pfam" id="PF00072">
    <property type="entry name" value="Response_reg"/>
    <property type="match status" value="1"/>
</dbReference>
<dbReference type="EMBL" id="JBGUBD010000004">
    <property type="protein sequence ID" value="MFA9478130.1"/>
    <property type="molecule type" value="Genomic_DNA"/>
</dbReference>
<dbReference type="SUPFAM" id="SSF52172">
    <property type="entry name" value="CheY-like"/>
    <property type="match status" value="1"/>
</dbReference>
<dbReference type="Proteomes" id="UP001575105">
    <property type="component" value="Unassembled WGS sequence"/>
</dbReference>
<feature type="modified residue" description="4-aspartylphosphate" evidence="6">
    <location>
        <position position="56"/>
    </location>
</feature>
<dbReference type="CDD" id="cd00009">
    <property type="entry name" value="AAA"/>
    <property type="match status" value="1"/>
</dbReference>
<dbReference type="InterPro" id="IPR025944">
    <property type="entry name" value="Sigma_54_int_dom_CS"/>
</dbReference>
<keyword evidence="1" id="KW-0547">Nucleotide-binding</keyword>
<keyword evidence="3" id="KW-0805">Transcription regulation</keyword>
<keyword evidence="5" id="KW-0804">Transcription</keyword>
<dbReference type="Pfam" id="PF25601">
    <property type="entry name" value="AAA_lid_14"/>
    <property type="match status" value="1"/>
</dbReference>
<evidence type="ECO:0000256" key="5">
    <source>
        <dbReference type="ARBA" id="ARBA00023163"/>
    </source>
</evidence>
<dbReference type="InterPro" id="IPR001789">
    <property type="entry name" value="Sig_transdc_resp-reg_receiver"/>
</dbReference>
<dbReference type="SMART" id="SM00382">
    <property type="entry name" value="AAA"/>
    <property type="match status" value="1"/>
</dbReference>
<evidence type="ECO:0000256" key="1">
    <source>
        <dbReference type="ARBA" id="ARBA00022741"/>
    </source>
</evidence>
<evidence type="ECO:0000256" key="2">
    <source>
        <dbReference type="ARBA" id="ARBA00022840"/>
    </source>
</evidence>
<protein>
    <submittedName>
        <fullName evidence="9">Sigma-54-dependent transcriptional regulator</fullName>
    </submittedName>
</protein>
<proteinExistence type="predicted"/>
<evidence type="ECO:0000313" key="9">
    <source>
        <dbReference type="EMBL" id="MFA9478130.1"/>
    </source>
</evidence>
<evidence type="ECO:0000256" key="3">
    <source>
        <dbReference type="ARBA" id="ARBA00023015"/>
    </source>
</evidence>
<dbReference type="InterPro" id="IPR025662">
    <property type="entry name" value="Sigma_54_int_dom_ATP-bd_1"/>
</dbReference>
<comment type="caution">
    <text evidence="9">The sequence shown here is derived from an EMBL/GenBank/DDBJ whole genome shotgun (WGS) entry which is preliminary data.</text>
</comment>